<feature type="region of interest" description="Disordered" evidence="1">
    <location>
        <begin position="1"/>
        <end position="29"/>
    </location>
</feature>
<evidence type="ECO:0008006" key="5">
    <source>
        <dbReference type="Google" id="ProtNLM"/>
    </source>
</evidence>
<dbReference type="Proteomes" id="UP001183607">
    <property type="component" value="Unassembled WGS sequence"/>
</dbReference>
<sequence length="243" mass="24758">MKVQERASSRASAPAQQPTAGERLPSPPRERKPALAALAVLLILAGALAATLLVMQAGDRVSVVRTTKDIPAGGSLSRDNTTDILVAKDESIHYLNWDQIDLAKSKYKLGSALPKGSLVVGEMLIAKDKSVVDEGKALVGLALQEGQYPGGLKPGDTVAVYHVGKDAGAPASGESGSSAGNRTLLSAQADVKDADGSSKGGEALSTGDRTLTVSVPASEAQALAQASSVGEVAVVLVPGRSRD</sequence>
<comment type="caution">
    <text evidence="3">The sequence shown here is derived from an EMBL/GenBank/DDBJ whole genome shotgun (WGS) entry which is preliminary data.</text>
</comment>
<dbReference type="EMBL" id="JAVRER010000036">
    <property type="protein sequence ID" value="MDT0417982.1"/>
    <property type="molecule type" value="Genomic_DNA"/>
</dbReference>
<gene>
    <name evidence="3" type="ORF">RM574_21080</name>
</gene>
<keyword evidence="2" id="KW-0472">Membrane</keyword>
<accession>A0ABD5EB45</accession>
<protein>
    <recommendedName>
        <fullName evidence="5">SAF domain-containing protein</fullName>
    </recommendedName>
</protein>
<reference evidence="4" key="1">
    <citation type="submission" date="2023-07" db="EMBL/GenBank/DDBJ databases">
        <title>30 novel species of actinomycetes from the DSMZ collection.</title>
        <authorList>
            <person name="Nouioui I."/>
        </authorList>
    </citation>
    <scope>NUCLEOTIDE SEQUENCE [LARGE SCALE GENOMIC DNA]</scope>
    <source>
        <strain evidence="4">DSM 41982</strain>
    </source>
</reference>
<evidence type="ECO:0000256" key="1">
    <source>
        <dbReference type="SAM" id="MobiDB-lite"/>
    </source>
</evidence>
<evidence type="ECO:0000256" key="2">
    <source>
        <dbReference type="SAM" id="Phobius"/>
    </source>
</evidence>
<keyword evidence="2" id="KW-0812">Transmembrane</keyword>
<dbReference type="RefSeq" id="WP_007823462.1">
    <property type="nucleotide sequence ID" value="NZ_JAVRER010000036.1"/>
</dbReference>
<name>A0ABD5EB45_9ACTN</name>
<feature type="compositionally biased region" description="Low complexity" evidence="1">
    <location>
        <begin position="9"/>
        <end position="18"/>
    </location>
</feature>
<organism evidence="3 4">
    <name type="scientific">Streptomyces evansiae</name>
    <dbReference type="NCBI Taxonomy" id="3075535"/>
    <lineage>
        <taxon>Bacteria</taxon>
        <taxon>Bacillati</taxon>
        <taxon>Actinomycetota</taxon>
        <taxon>Actinomycetes</taxon>
        <taxon>Kitasatosporales</taxon>
        <taxon>Streptomycetaceae</taxon>
        <taxon>Streptomyces</taxon>
    </lineage>
</organism>
<proteinExistence type="predicted"/>
<evidence type="ECO:0000313" key="4">
    <source>
        <dbReference type="Proteomes" id="UP001183607"/>
    </source>
</evidence>
<dbReference type="AlphaFoldDB" id="A0ABD5EB45"/>
<feature type="transmembrane region" description="Helical" evidence="2">
    <location>
        <begin position="34"/>
        <end position="55"/>
    </location>
</feature>
<evidence type="ECO:0000313" key="3">
    <source>
        <dbReference type="EMBL" id="MDT0417982.1"/>
    </source>
</evidence>
<keyword evidence="2" id="KW-1133">Transmembrane helix</keyword>